<feature type="binding site" description="covalent" evidence="8">
    <location>
        <position position="220"/>
    </location>
    <ligand>
        <name>heme c</name>
        <dbReference type="ChEBI" id="CHEBI:61717"/>
        <label>2</label>
    </ligand>
</feature>
<dbReference type="GO" id="GO:0046872">
    <property type="term" value="F:metal ion binding"/>
    <property type="evidence" value="ECO:0007669"/>
    <property type="project" value="UniProtKB-KW"/>
</dbReference>
<keyword evidence="7 9" id="KW-0408">Iron</keyword>
<keyword evidence="3 9" id="KW-0479">Metal-binding</keyword>
<organism evidence="12 13">
    <name type="scientific">Thermoflexibacter ruber</name>
    <dbReference type="NCBI Taxonomy" id="1003"/>
    <lineage>
        <taxon>Bacteria</taxon>
        <taxon>Pseudomonadati</taxon>
        <taxon>Bacteroidota</taxon>
        <taxon>Cytophagia</taxon>
        <taxon>Cytophagales</taxon>
        <taxon>Thermoflexibacteraceae</taxon>
        <taxon>Thermoflexibacter</taxon>
    </lineage>
</organism>
<keyword evidence="13" id="KW-1185">Reference proteome</keyword>
<feature type="binding site" description="axial binding residue" evidence="9">
    <location>
        <position position="221"/>
    </location>
    <ligand>
        <name>heme c</name>
        <dbReference type="ChEBI" id="CHEBI:61717"/>
        <label>2</label>
    </ligand>
    <ligandPart>
        <name>Fe</name>
        <dbReference type="ChEBI" id="CHEBI:18248"/>
    </ligandPart>
</feature>
<keyword evidence="6" id="KW-0560">Oxidoreductase</keyword>
<dbReference type="PROSITE" id="PS51257">
    <property type="entry name" value="PROKAR_LIPOPROTEIN"/>
    <property type="match status" value="1"/>
</dbReference>
<evidence type="ECO:0000256" key="7">
    <source>
        <dbReference type="ARBA" id="ARBA00023004"/>
    </source>
</evidence>
<keyword evidence="4 10" id="KW-0732">Signal</keyword>
<proteinExistence type="predicted"/>
<evidence type="ECO:0000256" key="3">
    <source>
        <dbReference type="ARBA" id="ARBA00022723"/>
    </source>
</evidence>
<feature type="binding site" description="covalent" evidence="8">
    <location>
        <position position="73"/>
    </location>
    <ligand>
        <name>heme c</name>
        <dbReference type="ChEBI" id="CHEBI:61717"/>
        <label>1</label>
    </ligand>
</feature>
<dbReference type="STRING" id="1003.SAMN04488541_102060"/>
<dbReference type="InterPro" id="IPR036909">
    <property type="entry name" value="Cyt_c-like_dom_sf"/>
</dbReference>
<evidence type="ECO:0000256" key="4">
    <source>
        <dbReference type="ARBA" id="ARBA00022729"/>
    </source>
</evidence>
<evidence type="ECO:0000256" key="10">
    <source>
        <dbReference type="SAM" id="SignalP"/>
    </source>
</evidence>
<evidence type="ECO:0000313" key="13">
    <source>
        <dbReference type="Proteomes" id="UP000199513"/>
    </source>
</evidence>
<evidence type="ECO:0000313" key="12">
    <source>
        <dbReference type="EMBL" id="SFF21546.1"/>
    </source>
</evidence>
<comment type="PTM">
    <text evidence="8">Binds 2 heme groups per subunit.</text>
</comment>
<accession>A0A1I2GY75</accession>
<feature type="binding site" description="axial binding residue" evidence="9">
    <location>
        <position position="77"/>
    </location>
    <ligand>
        <name>heme c</name>
        <dbReference type="ChEBI" id="CHEBI:61717"/>
        <label>1</label>
    </ligand>
    <ligandPart>
        <name>Fe</name>
        <dbReference type="ChEBI" id="CHEBI:18248"/>
    </ligandPart>
</feature>
<feature type="chain" id="PRO_5011641202" evidence="10">
    <location>
        <begin position="21"/>
        <end position="334"/>
    </location>
</feature>
<dbReference type="GO" id="GO:0020037">
    <property type="term" value="F:heme binding"/>
    <property type="evidence" value="ECO:0007669"/>
    <property type="project" value="InterPro"/>
</dbReference>
<feature type="binding site" description="covalent" evidence="8">
    <location>
        <position position="217"/>
    </location>
    <ligand>
        <name>heme c</name>
        <dbReference type="ChEBI" id="CHEBI:61717"/>
        <label>2</label>
    </ligand>
</feature>
<dbReference type="GO" id="GO:0009055">
    <property type="term" value="F:electron transfer activity"/>
    <property type="evidence" value="ECO:0007669"/>
    <property type="project" value="InterPro"/>
</dbReference>
<protein>
    <submittedName>
        <fullName evidence="12">Cytochrome c peroxidase</fullName>
    </submittedName>
</protein>
<dbReference type="GO" id="GO:0042597">
    <property type="term" value="C:periplasmic space"/>
    <property type="evidence" value="ECO:0007669"/>
    <property type="project" value="UniProtKB-SubCell"/>
</dbReference>
<dbReference type="InterPro" id="IPR009056">
    <property type="entry name" value="Cyt_c-like_dom"/>
</dbReference>
<comment type="cofactor">
    <cofactor evidence="8">
        <name>heme</name>
        <dbReference type="ChEBI" id="CHEBI:30413"/>
    </cofactor>
    <text evidence="8">Binds 2 heme groups.</text>
</comment>
<evidence type="ECO:0000256" key="5">
    <source>
        <dbReference type="ARBA" id="ARBA00022764"/>
    </source>
</evidence>
<keyword evidence="2 8" id="KW-0349">Heme</keyword>
<keyword evidence="12" id="KW-0575">Peroxidase</keyword>
<feature type="signal peptide" evidence="10">
    <location>
        <begin position="1"/>
        <end position="20"/>
    </location>
</feature>
<dbReference type="InterPro" id="IPR026259">
    <property type="entry name" value="MauG/Cytc_peroxidase"/>
</dbReference>
<dbReference type="InterPro" id="IPR051395">
    <property type="entry name" value="Cytochrome_c_Peroxidase/MauG"/>
</dbReference>
<comment type="subcellular location">
    <subcellularLocation>
        <location evidence="1">Periplasm</location>
    </subcellularLocation>
</comment>
<dbReference type="OrthoDB" id="9805202at2"/>
<dbReference type="Proteomes" id="UP000199513">
    <property type="component" value="Unassembled WGS sequence"/>
</dbReference>
<evidence type="ECO:0000256" key="9">
    <source>
        <dbReference type="PIRSR" id="PIRSR000294-2"/>
    </source>
</evidence>
<dbReference type="AlphaFoldDB" id="A0A1I2GY75"/>
<dbReference type="PIRSF" id="PIRSF000294">
    <property type="entry name" value="Cytochrome-c_peroxidase"/>
    <property type="match status" value="1"/>
</dbReference>
<feature type="binding site" description="covalent" evidence="8">
    <location>
        <position position="76"/>
    </location>
    <ligand>
        <name>heme c</name>
        <dbReference type="ChEBI" id="CHEBI:61717"/>
        <label>1</label>
    </ligand>
</feature>
<feature type="domain" description="Cytochrome c" evidence="11">
    <location>
        <begin position="204"/>
        <end position="334"/>
    </location>
</feature>
<gene>
    <name evidence="12" type="ORF">SAMN04488541_102060</name>
</gene>
<keyword evidence="5" id="KW-0574">Periplasm</keyword>
<dbReference type="PROSITE" id="PS51007">
    <property type="entry name" value="CYTC"/>
    <property type="match status" value="1"/>
</dbReference>
<sequence>MKCFLNINVFLLLAFSFCSCQSSPEEELLHDYIPYFADSLPSPLRNPLTTAGVNLGKILFFDTRLSGNNQVSCASCHLPSQAFADTVALSTHGISGKPLVRNTPTLLNLAWTQQGLFWDSGAKDIESLVFAPLRHADEMGQDLSQLPQKLRALPYYPTLFKKAFQQDTITNAMIARALAQYVRTLTFADSRYDEYAQGKIQFTHLELQGLQIFQKECATCHPPPLFTDNLFHNIGLDSMFINDEESMYLGRYRITLDSSDIGKFKTPTLRRWALTFPYMHDGRFKNINEVLFHYQANMKKNPYLDPLFIRADGKVGIPLTQEEINALLAFLQTL</sequence>
<dbReference type="PANTHER" id="PTHR30600:SF10">
    <property type="entry name" value="BLL6722 PROTEIN"/>
    <property type="match status" value="1"/>
</dbReference>
<evidence type="ECO:0000256" key="2">
    <source>
        <dbReference type="ARBA" id="ARBA00022617"/>
    </source>
</evidence>
<evidence type="ECO:0000256" key="6">
    <source>
        <dbReference type="ARBA" id="ARBA00023002"/>
    </source>
</evidence>
<dbReference type="GO" id="GO:0004130">
    <property type="term" value="F:cytochrome-c peroxidase activity"/>
    <property type="evidence" value="ECO:0007669"/>
    <property type="project" value="TreeGrafter"/>
</dbReference>
<dbReference type="PANTHER" id="PTHR30600">
    <property type="entry name" value="CYTOCHROME C PEROXIDASE-RELATED"/>
    <property type="match status" value="1"/>
</dbReference>
<dbReference type="EMBL" id="FONY01000020">
    <property type="protein sequence ID" value="SFF21546.1"/>
    <property type="molecule type" value="Genomic_DNA"/>
</dbReference>
<dbReference type="Gene3D" id="1.10.760.10">
    <property type="entry name" value="Cytochrome c-like domain"/>
    <property type="match status" value="2"/>
</dbReference>
<evidence type="ECO:0000256" key="1">
    <source>
        <dbReference type="ARBA" id="ARBA00004418"/>
    </source>
</evidence>
<dbReference type="InterPro" id="IPR004852">
    <property type="entry name" value="Di-haem_cyt_c_peroxidsae"/>
</dbReference>
<dbReference type="RefSeq" id="WP_091545636.1">
    <property type="nucleotide sequence ID" value="NZ_FONY01000020.1"/>
</dbReference>
<evidence type="ECO:0000259" key="11">
    <source>
        <dbReference type="PROSITE" id="PS51007"/>
    </source>
</evidence>
<dbReference type="Pfam" id="PF03150">
    <property type="entry name" value="CCP_MauG"/>
    <property type="match status" value="1"/>
</dbReference>
<evidence type="ECO:0000256" key="8">
    <source>
        <dbReference type="PIRSR" id="PIRSR000294-1"/>
    </source>
</evidence>
<name>A0A1I2GY75_9BACT</name>
<dbReference type="SUPFAM" id="SSF46626">
    <property type="entry name" value="Cytochrome c"/>
    <property type="match status" value="2"/>
</dbReference>
<reference evidence="12 13" key="1">
    <citation type="submission" date="2016-10" db="EMBL/GenBank/DDBJ databases">
        <authorList>
            <person name="de Groot N.N."/>
        </authorList>
    </citation>
    <scope>NUCLEOTIDE SEQUENCE [LARGE SCALE GENOMIC DNA]</scope>
    <source>
        <strain>GEY</strain>
        <strain evidence="13">DSM 9560</strain>
    </source>
</reference>